<dbReference type="FunFam" id="2.10.25.10:FF:000038">
    <property type="entry name" value="Fibrillin 2"/>
    <property type="match status" value="1"/>
</dbReference>
<dbReference type="AlphaFoldDB" id="A0AAD8EBP5"/>
<dbReference type="InterPro" id="IPR013032">
    <property type="entry name" value="EGF-like_CS"/>
</dbReference>
<dbReference type="PROSITE" id="PS01186">
    <property type="entry name" value="EGF_2"/>
    <property type="match status" value="6"/>
</dbReference>
<reference evidence="9" key="1">
    <citation type="journal article" date="2023" name="IScience">
        <title>Live-bearing cockroach genome reveals convergent evolutionary mechanisms linked to viviparity in insects and beyond.</title>
        <authorList>
            <person name="Fouks B."/>
            <person name="Harrison M.C."/>
            <person name="Mikhailova A.A."/>
            <person name="Marchal E."/>
            <person name="English S."/>
            <person name="Carruthers M."/>
            <person name="Jennings E.C."/>
            <person name="Chiamaka E.L."/>
            <person name="Frigard R.A."/>
            <person name="Pippel M."/>
            <person name="Attardo G.M."/>
            <person name="Benoit J.B."/>
            <person name="Bornberg-Bauer E."/>
            <person name="Tobe S.S."/>
        </authorList>
    </citation>
    <scope>NUCLEOTIDE SEQUENCE</scope>
    <source>
        <strain evidence="9">Stay&amp;Tobe</strain>
    </source>
</reference>
<dbReference type="PROSITE" id="PS00022">
    <property type="entry name" value="EGF_1"/>
    <property type="match status" value="8"/>
</dbReference>
<keyword evidence="5" id="KW-0325">Glycoprotein</keyword>
<dbReference type="GO" id="GO:0005509">
    <property type="term" value="F:calcium ion binding"/>
    <property type="evidence" value="ECO:0007669"/>
    <property type="project" value="InterPro"/>
</dbReference>
<keyword evidence="4 6" id="KW-1015">Disulfide bond</keyword>
<keyword evidence="10" id="KW-1185">Reference proteome</keyword>
<evidence type="ECO:0000259" key="8">
    <source>
        <dbReference type="PROSITE" id="PS50026"/>
    </source>
</evidence>
<evidence type="ECO:0000256" key="4">
    <source>
        <dbReference type="ARBA" id="ARBA00023157"/>
    </source>
</evidence>
<reference evidence="9" key="2">
    <citation type="submission" date="2023-05" db="EMBL/GenBank/DDBJ databases">
        <authorList>
            <person name="Fouks B."/>
        </authorList>
    </citation>
    <scope>NUCLEOTIDE SEQUENCE</scope>
    <source>
        <strain evidence="9">Stay&amp;Tobe</strain>
        <tissue evidence="9">Testes</tissue>
    </source>
</reference>
<protein>
    <recommendedName>
        <fullName evidence="8">EGF-like domain-containing protein</fullName>
    </recommendedName>
</protein>
<evidence type="ECO:0000256" key="3">
    <source>
        <dbReference type="ARBA" id="ARBA00022737"/>
    </source>
</evidence>
<feature type="domain" description="EGF-like" evidence="8">
    <location>
        <begin position="425"/>
        <end position="461"/>
    </location>
</feature>
<proteinExistence type="predicted"/>
<name>A0AAD8EBP5_DIPPU</name>
<dbReference type="FunFam" id="2.10.25.10:FF:000122">
    <property type="entry name" value="Protein crumbs homolog 2"/>
    <property type="match status" value="1"/>
</dbReference>
<dbReference type="Proteomes" id="UP001233999">
    <property type="component" value="Unassembled WGS sequence"/>
</dbReference>
<comment type="caution">
    <text evidence="9">The sequence shown here is derived from an EMBL/GenBank/DDBJ whole genome shotgun (WGS) entry which is preliminary data.</text>
</comment>
<dbReference type="InterPro" id="IPR001881">
    <property type="entry name" value="EGF-like_Ca-bd_dom"/>
</dbReference>
<gene>
    <name evidence="9" type="ORF">L9F63_021779</name>
</gene>
<feature type="disulfide bond" evidence="6">
    <location>
        <begin position="689"/>
        <end position="698"/>
    </location>
</feature>
<feature type="domain" description="EGF-like" evidence="8">
    <location>
        <begin position="621"/>
        <end position="658"/>
    </location>
</feature>
<dbReference type="GO" id="GO:0050877">
    <property type="term" value="P:nervous system process"/>
    <property type="evidence" value="ECO:0007669"/>
    <property type="project" value="UniProtKB-ARBA"/>
</dbReference>
<evidence type="ECO:0000256" key="1">
    <source>
        <dbReference type="ARBA" id="ARBA00022536"/>
    </source>
</evidence>
<dbReference type="PANTHER" id="PTHR12916">
    <property type="entry name" value="CYTOCHROME C OXIDASE POLYPEPTIDE VIC-2"/>
    <property type="match status" value="1"/>
</dbReference>
<keyword evidence="7" id="KW-0472">Membrane</keyword>
<feature type="domain" description="EGF-like" evidence="8">
    <location>
        <begin position="540"/>
        <end position="581"/>
    </location>
</feature>
<keyword evidence="7" id="KW-0812">Transmembrane</keyword>
<dbReference type="CDD" id="cd00054">
    <property type="entry name" value="EGF_CA"/>
    <property type="match status" value="6"/>
</dbReference>
<feature type="transmembrane region" description="Helical" evidence="7">
    <location>
        <begin position="713"/>
        <end position="736"/>
    </location>
</feature>
<feature type="domain" description="EGF-like" evidence="8">
    <location>
        <begin position="582"/>
        <end position="619"/>
    </location>
</feature>
<dbReference type="InterPro" id="IPR000742">
    <property type="entry name" value="EGF"/>
</dbReference>
<accession>A0AAD8EBP5</accession>
<evidence type="ECO:0000313" key="10">
    <source>
        <dbReference type="Proteomes" id="UP001233999"/>
    </source>
</evidence>
<feature type="disulfide bond" evidence="6">
    <location>
        <begin position="527"/>
        <end position="536"/>
    </location>
</feature>
<feature type="non-terminal residue" evidence="9">
    <location>
        <position position="1"/>
    </location>
</feature>
<dbReference type="InterPro" id="IPR049883">
    <property type="entry name" value="NOTCH1_EGF-like"/>
</dbReference>
<dbReference type="PROSITE" id="PS01187">
    <property type="entry name" value="EGF_CA"/>
    <property type="match status" value="3"/>
</dbReference>
<feature type="domain" description="EGF-like" evidence="8">
    <location>
        <begin position="659"/>
        <end position="699"/>
    </location>
</feature>
<evidence type="ECO:0000256" key="2">
    <source>
        <dbReference type="ARBA" id="ARBA00022729"/>
    </source>
</evidence>
<feature type="domain" description="EGF-like" evidence="8">
    <location>
        <begin position="114"/>
        <end position="150"/>
    </location>
</feature>
<dbReference type="FunFam" id="2.10.25.10:FF:000327">
    <property type="entry name" value="neurogenic locus notch homolog protein 4"/>
    <property type="match status" value="1"/>
</dbReference>
<feature type="disulfide bond" evidence="6">
    <location>
        <begin position="571"/>
        <end position="580"/>
    </location>
</feature>
<dbReference type="Pfam" id="PF07645">
    <property type="entry name" value="EGF_CA"/>
    <property type="match status" value="1"/>
</dbReference>
<dbReference type="FunFam" id="2.10.25.10:FF:000472">
    <property type="entry name" value="Uncharacterized protein, isoform A"/>
    <property type="match status" value="1"/>
</dbReference>
<dbReference type="Gene3D" id="2.10.25.10">
    <property type="entry name" value="Laminin"/>
    <property type="match status" value="8"/>
</dbReference>
<keyword evidence="1 6" id="KW-0245">EGF-like domain</keyword>
<dbReference type="Pfam" id="PF00008">
    <property type="entry name" value="EGF"/>
    <property type="match status" value="4"/>
</dbReference>
<dbReference type="Gene3D" id="2.60.120.200">
    <property type="match status" value="1"/>
</dbReference>
<dbReference type="InterPro" id="IPR000152">
    <property type="entry name" value="EGF-type_Asp/Asn_hydroxyl_site"/>
</dbReference>
<feature type="disulfide bond" evidence="6">
    <location>
        <begin position="489"/>
        <end position="498"/>
    </location>
</feature>
<dbReference type="Pfam" id="PF12661">
    <property type="entry name" value="hEGF"/>
    <property type="match status" value="2"/>
</dbReference>
<dbReference type="SUPFAM" id="SSF57196">
    <property type="entry name" value="EGF/Laminin"/>
    <property type="match status" value="8"/>
</dbReference>
<keyword evidence="7" id="KW-1133">Transmembrane helix</keyword>
<dbReference type="SMART" id="SM00179">
    <property type="entry name" value="EGF_CA"/>
    <property type="match status" value="7"/>
</dbReference>
<dbReference type="PROSITE" id="PS50026">
    <property type="entry name" value="EGF_3"/>
    <property type="match status" value="9"/>
</dbReference>
<keyword evidence="3" id="KW-0677">Repeat</keyword>
<dbReference type="InterPro" id="IPR013320">
    <property type="entry name" value="ConA-like_dom_sf"/>
</dbReference>
<evidence type="ECO:0000313" key="9">
    <source>
        <dbReference type="EMBL" id="KAJ9583887.1"/>
    </source>
</evidence>
<evidence type="ECO:0000256" key="6">
    <source>
        <dbReference type="PROSITE-ProRule" id="PRU00076"/>
    </source>
</evidence>
<feature type="disulfide bond" evidence="6">
    <location>
        <begin position="451"/>
        <end position="460"/>
    </location>
</feature>
<dbReference type="PROSITE" id="PS00010">
    <property type="entry name" value="ASX_HYDROXYL"/>
    <property type="match status" value="4"/>
</dbReference>
<evidence type="ECO:0000256" key="5">
    <source>
        <dbReference type="ARBA" id="ARBA00023180"/>
    </source>
</evidence>
<dbReference type="GO" id="GO:0007219">
    <property type="term" value="P:Notch signaling pathway"/>
    <property type="evidence" value="ECO:0007669"/>
    <property type="project" value="TreeGrafter"/>
</dbReference>
<sequence length="776" mass="85517">VVRNVTLVKVMINETEYFRKTISATGQLNVNVLYLGGLPDHVRVARQAEGSVVRAEITEAPRNFKGIIQDVQVSDGSGKFFVEFFPLIAEDLKISPAFGEVSFDHNLVLEGVVSDDSCKSNPCQHNGSCYITWNDFRCECTRGYKGKMCQEMEFCQLQQCPRGGTCRNLDNGYECVANATFDGHNMSLSYALTLPDKNYDVKDLPLDSINITYRSRTGGTLLCISSSESGEYFLVSVQQDEVMVSWKFVTMSEGVSKRFHKEYPDGNWTTIFIRLHDDGISGQFSSAGEDPPQAFTASKFPHESWHRLVTNSKILLGGKADIPENVGFGDEFSVSNRHSYVTFDSMTSDVTGPGISENAVDYPSSVTATPVAPLLNNGGFFKGCLGEVRIGGLLLPFFTPDQLNSTQDIFHLSVPSDRVLDLDGNCRLCFENECQNGGWCKDPSDSYVCNCSAGFEGDYCSSDINECQHNECYNNATCIDGIANYTCQCQQGWEGWLCETDVDECASNPCQNNGTCLNLLGRFECNCTHEYMGTFCESKRIITCDNAPCMKGSTCEDTKNKETGDNYTCICREGYKGTNCDKPYCLLQGEECQNKGLCDVSNNIPICQCPTGYEGPNCTTDIDECSIGNTQCGAGTCINIPGRFKCQCPVGKCGPQCATDDPCYENPCKNAGRCFEKCVVLPVDYTCECPAPYMGKNCTEMYVEEASSNAMDIALIVAPIIGLILIIASIGLIVFITMARKKRATRGTYSPSQQEYCNPRVEMDNVMKPPPEERLI</sequence>
<feature type="disulfide bond" evidence="6">
    <location>
        <begin position="609"/>
        <end position="618"/>
    </location>
</feature>
<feature type="domain" description="EGF-like" evidence="8">
    <location>
        <begin position="501"/>
        <end position="537"/>
    </location>
</feature>
<evidence type="ECO:0000256" key="7">
    <source>
        <dbReference type="SAM" id="Phobius"/>
    </source>
</evidence>
<organism evidence="9 10">
    <name type="scientific">Diploptera punctata</name>
    <name type="common">Pacific beetle cockroach</name>
    <dbReference type="NCBI Taxonomy" id="6984"/>
    <lineage>
        <taxon>Eukaryota</taxon>
        <taxon>Metazoa</taxon>
        <taxon>Ecdysozoa</taxon>
        <taxon>Arthropoda</taxon>
        <taxon>Hexapoda</taxon>
        <taxon>Insecta</taxon>
        <taxon>Pterygota</taxon>
        <taxon>Neoptera</taxon>
        <taxon>Polyneoptera</taxon>
        <taxon>Dictyoptera</taxon>
        <taxon>Blattodea</taxon>
        <taxon>Blaberoidea</taxon>
        <taxon>Blaberidae</taxon>
        <taxon>Diplopterinae</taxon>
        <taxon>Diploptera</taxon>
    </lineage>
</organism>
<feature type="domain" description="EGF-like" evidence="8">
    <location>
        <begin position="151"/>
        <end position="187"/>
    </location>
</feature>
<dbReference type="PRINTS" id="PR00010">
    <property type="entry name" value="EGFBLOOD"/>
</dbReference>
<feature type="disulfide bond" evidence="6">
    <location>
        <begin position="140"/>
        <end position="149"/>
    </location>
</feature>
<dbReference type="EMBL" id="JASPKZ010007506">
    <property type="protein sequence ID" value="KAJ9583887.1"/>
    <property type="molecule type" value="Genomic_DNA"/>
</dbReference>
<dbReference type="SUPFAM" id="SSF49899">
    <property type="entry name" value="Concanavalin A-like lectins/glucanases"/>
    <property type="match status" value="1"/>
</dbReference>
<dbReference type="GO" id="GO:0005112">
    <property type="term" value="F:Notch binding"/>
    <property type="evidence" value="ECO:0007669"/>
    <property type="project" value="TreeGrafter"/>
</dbReference>
<keyword evidence="2" id="KW-0732">Signal</keyword>
<comment type="caution">
    <text evidence="6">Lacks conserved residue(s) required for the propagation of feature annotation.</text>
</comment>
<dbReference type="SMART" id="SM00181">
    <property type="entry name" value="EGF"/>
    <property type="match status" value="8"/>
</dbReference>
<dbReference type="PANTHER" id="PTHR12916:SF4">
    <property type="entry name" value="UNINFLATABLE, ISOFORM C"/>
    <property type="match status" value="1"/>
</dbReference>
<dbReference type="InterPro" id="IPR018097">
    <property type="entry name" value="EGF_Ca-bd_CS"/>
</dbReference>
<feature type="disulfide bond" evidence="6">
    <location>
        <begin position="648"/>
        <end position="657"/>
    </location>
</feature>
<feature type="domain" description="EGF-like" evidence="8">
    <location>
        <begin position="463"/>
        <end position="499"/>
    </location>
</feature>